<dbReference type="AlphaFoldDB" id="A0A5J9VG29"/>
<gene>
    <name evidence="2" type="ORF">EJB05_16867</name>
</gene>
<sequence length="609" mass="66420">FTAKEPEGDEARRSDGGRRECRPYASRAGGGRVAAEEGARGEERRRRGMGAATPPAQLKPVPSPPSLTGRAAGPYDPKVNYTTPRPKFLRYDPERHREMLLRLAREAEVEDDCSSTASGVTASVASASSVSSATSSNSEAELDSSDEEEEEEDFVPARRGRWARRLFLLLVAVACSFCYIYCMNPSPSPVHSEDVRDFAGAFAGMLDAGAHELDSVRLLGLGPLYMMGPEDVLEETASETVQGDGEGAVHQYDQRASSRNLMAISMMGLADMCPSVQLGELACRIGDENSESVDDLKESSELSEQNAAVIMGSFENPTQGSSWAIGSASKELDSRMGLESEGLYLDNELWQYEKTAEAAREICSKLKFVWSAMEPHLLQILACLSVAGFVATVFKYYPRSWEITVPASQEMPSKSLGQVPVLVPHQSVQLPKSPSPLAMQLPVGSSDQHVQRPVPKQDLLEVPVQLPLPKSGPSVSFKVPVVDHGDHDQKSQEKDAETMKASRGNPRNHRDGDSSKPPVVELLGELTFADSSRGKPIRNLNRHAGDVSVQESLESLGEGVDKMLKNSSIPQTSSVRRARKEENAEKREKDVTLTPLRRSSRLRNKVTSP</sequence>
<feature type="region of interest" description="Disordered" evidence="1">
    <location>
        <begin position="559"/>
        <end position="609"/>
    </location>
</feature>
<feature type="non-terminal residue" evidence="2">
    <location>
        <position position="1"/>
    </location>
</feature>
<feature type="region of interest" description="Disordered" evidence="1">
    <location>
        <begin position="1"/>
        <end position="88"/>
    </location>
</feature>
<feature type="region of interest" description="Disordered" evidence="1">
    <location>
        <begin position="126"/>
        <end position="155"/>
    </location>
</feature>
<feature type="compositionally biased region" description="Basic and acidic residues" evidence="1">
    <location>
        <begin position="481"/>
        <end position="500"/>
    </location>
</feature>
<organism evidence="2 3">
    <name type="scientific">Eragrostis curvula</name>
    <name type="common">weeping love grass</name>
    <dbReference type="NCBI Taxonomy" id="38414"/>
    <lineage>
        <taxon>Eukaryota</taxon>
        <taxon>Viridiplantae</taxon>
        <taxon>Streptophyta</taxon>
        <taxon>Embryophyta</taxon>
        <taxon>Tracheophyta</taxon>
        <taxon>Spermatophyta</taxon>
        <taxon>Magnoliopsida</taxon>
        <taxon>Liliopsida</taxon>
        <taxon>Poales</taxon>
        <taxon>Poaceae</taxon>
        <taxon>PACMAD clade</taxon>
        <taxon>Chloridoideae</taxon>
        <taxon>Eragrostideae</taxon>
        <taxon>Eragrostidinae</taxon>
        <taxon>Eragrostis</taxon>
    </lineage>
</organism>
<feature type="compositionally biased region" description="Basic and acidic residues" evidence="1">
    <location>
        <begin position="579"/>
        <end position="591"/>
    </location>
</feature>
<accession>A0A5J9VG29</accession>
<comment type="caution">
    <text evidence="2">The sequence shown here is derived from an EMBL/GenBank/DDBJ whole genome shotgun (WGS) entry which is preliminary data.</text>
</comment>
<feature type="compositionally biased region" description="Low complexity" evidence="1">
    <location>
        <begin position="126"/>
        <end position="139"/>
    </location>
</feature>
<feature type="compositionally biased region" description="Acidic residues" evidence="1">
    <location>
        <begin position="140"/>
        <end position="154"/>
    </location>
</feature>
<evidence type="ECO:0000256" key="1">
    <source>
        <dbReference type="SAM" id="MobiDB-lite"/>
    </source>
</evidence>
<dbReference type="OrthoDB" id="1938687at2759"/>
<evidence type="ECO:0000313" key="2">
    <source>
        <dbReference type="EMBL" id="TVU35003.1"/>
    </source>
</evidence>
<dbReference type="Proteomes" id="UP000324897">
    <property type="component" value="Unassembled WGS sequence"/>
</dbReference>
<feature type="region of interest" description="Disordered" evidence="1">
    <location>
        <begin position="433"/>
        <end position="452"/>
    </location>
</feature>
<feature type="region of interest" description="Disordered" evidence="1">
    <location>
        <begin position="471"/>
        <end position="518"/>
    </location>
</feature>
<dbReference type="PANTHER" id="PTHR34775">
    <property type="entry name" value="TRANSMEMBRANE PROTEIN"/>
    <property type="match status" value="1"/>
</dbReference>
<dbReference type="EMBL" id="RWGY01000009">
    <property type="protein sequence ID" value="TVU35003.1"/>
    <property type="molecule type" value="Genomic_DNA"/>
</dbReference>
<feature type="compositionally biased region" description="Basic and acidic residues" evidence="1">
    <location>
        <begin position="1"/>
        <end position="22"/>
    </location>
</feature>
<name>A0A5J9VG29_9POAL</name>
<dbReference type="PANTHER" id="PTHR34775:SF2">
    <property type="entry name" value="OS01G0765500 PROTEIN"/>
    <property type="match status" value="1"/>
</dbReference>
<evidence type="ECO:0000313" key="3">
    <source>
        <dbReference type="Proteomes" id="UP000324897"/>
    </source>
</evidence>
<reference evidence="2 3" key="1">
    <citation type="journal article" date="2019" name="Sci. Rep.">
        <title>A high-quality genome of Eragrostis curvula grass provides insights into Poaceae evolution and supports new strategies to enhance forage quality.</title>
        <authorList>
            <person name="Carballo J."/>
            <person name="Santos B.A.C.M."/>
            <person name="Zappacosta D."/>
            <person name="Garbus I."/>
            <person name="Selva J.P."/>
            <person name="Gallo C.A."/>
            <person name="Diaz A."/>
            <person name="Albertini E."/>
            <person name="Caccamo M."/>
            <person name="Echenique V."/>
        </authorList>
    </citation>
    <scope>NUCLEOTIDE SEQUENCE [LARGE SCALE GENOMIC DNA]</scope>
    <source>
        <strain evidence="3">cv. Victoria</strain>
        <tissue evidence="2">Leaf</tissue>
    </source>
</reference>
<feature type="compositionally biased region" description="Basic residues" evidence="1">
    <location>
        <begin position="598"/>
        <end position="609"/>
    </location>
</feature>
<feature type="compositionally biased region" description="Polar residues" evidence="1">
    <location>
        <begin position="565"/>
        <end position="575"/>
    </location>
</feature>
<dbReference type="Gramene" id="TVU35003">
    <property type="protein sequence ID" value="TVU35003"/>
    <property type="gene ID" value="EJB05_16867"/>
</dbReference>
<feature type="compositionally biased region" description="Basic and acidic residues" evidence="1">
    <location>
        <begin position="34"/>
        <end position="45"/>
    </location>
</feature>
<keyword evidence="3" id="KW-1185">Reference proteome</keyword>
<proteinExistence type="predicted"/>
<protein>
    <submittedName>
        <fullName evidence="2">Uncharacterized protein</fullName>
    </submittedName>
</protein>